<dbReference type="Gene3D" id="2.160.10.10">
    <property type="entry name" value="Hexapeptide repeat proteins"/>
    <property type="match status" value="1"/>
</dbReference>
<keyword evidence="3" id="KW-1185">Reference proteome</keyword>
<evidence type="ECO:0000313" key="2">
    <source>
        <dbReference type="EMBL" id="MEK7953076.1"/>
    </source>
</evidence>
<organism evidence="2 3">
    <name type="scientific">Luteolibacter soli</name>
    <dbReference type="NCBI Taxonomy" id="3135280"/>
    <lineage>
        <taxon>Bacteria</taxon>
        <taxon>Pseudomonadati</taxon>
        <taxon>Verrucomicrobiota</taxon>
        <taxon>Verrucomicrobiia</taxon>
        <taxon>Verrucomicrobiales</taxon>
        <taxon>Verrucomicrobiaceae</taxon>
        <taxon>Luteolibacter</taxon>
    </lineage>
</organism>
<sequence>MIRKAFLLGAGLGTRLRPLTDLLPKPLVPLFHRPLIEWAMDSCRAAGIEEFAINTHHLAEEWLRVGGAWQTDGEGIAGGNGLPSKKGTWQGLPLHLFHEPDVLETGGGVKNIEAWAGGESVLIHNGDIFSSLPLDRLIAAHEASGNPVTLALRSQGDAKHIAIDGEQAIDIRGKLGRAEGTHVFSGIYCFTPELLGLIPGREKISVIPAFLELAKQGRLGGVVLDDGHWADLGDPAAYLAAHRELALAPAIHAEAVVAPDAVIERSVIGPRAEIGAGAVVRDSVVWPGAKVGAGEVVESRIVTW</sequence>
<gene>
    <name evidence="2" type="ORF">WKV53_21355</name>
</gene>
<dbReference type="InterPro" id="IPR029044">
    <property type="entry name" value="Nucleotide-diphossugar_trans"/>
</dbReference>
<dbReference type="CDD" id="cd06422">
    <property type="entry name" value="NTP_transferase_like_1"/>
    <property type="match status" value="1"/>
</dbReference>
<feature type="domain" description="Nucleotidyl transferase" evidence="1">
    <location>
        <begin position="4"/>
        <end position="245"/>
    </location>
</feature>
<evidence type="ECO:0000259" key="1">
    <source>
        <dbReference type="Pfam" id="PF00483"/>
    </source>
</evidence>
<dbReference type="EMBL" id="JBBUKT010000010">
    <property type="protein sequence ID" value="MEK7953076.1"/>
    <property type="molecule type" value="Genomic_DNA"/>
</dbReference>
<dbReference type="Pfam" id="PF00483">
    <property type="entry name" value="NTP_transferase"/>
    <property type="match status" value="1"/>
</dbReference>
<dbReference type="InterPro" id="IPR050486">
    <property type="entry name" value="Mannose-1P_guanyltransferase"/>
</dbReference>
<dbReference type="InterPro" id="IPR005835">
    <property type="entry name" value="NTP_transferase_dom"/>
</dbReference>
<dbReference type="Gene3D" id="3.90.550.10">
    <property type="entry name" value="Spore Coat Polysaccharide Biosynthesis Protein SpsA, Chain A"/>
    <property type="match status" value="1"/>
</dbReference>
<proteinExistence type="predicted"/>
<comment type="caution">
    <text evidence="2">The sequence shown here is derived from an EMBL/GenBank/DDBJ whole genome shotgun (WGS) entry which is preliminary data.</text>
</comment>
<dbReference type="PANTHER" id="PTHR22572">
    <property type="entry name" value="SUGAR-1-PHOSPHATE GUANYL TRANSFERASE"/>
    <property type="match status" value="1"/>
</dbReference>
<evidence type="ECO:0000313" key="3">
    <source>
        <dbReference type="Proteomes" id="UP001371305"/>
    </source>
</evidence>
<name>A0ABU9AZI0_9BACT</name>
<protein>
    <submittedName>
        <fullName evidence="2">Sugar phosphate nucleotidyltransferase</fullName>
    </submittedName>
</protein>
<dbReference type="Proteomes" id="UP001371305">
    <property type="component" value="Unassembled WGS sequence"/>
</dbReference>
<dbReference type="SUPFAM" id="SSF53448">
    <property type="entry name" value="Nucleotide-diphospho-sugar transferases"/>
    <property type="match status" value="1"/>
</dbReference>
<accession>A0ABU9AZI0</accession>
<reference evidence="2 3" key="1">
    <citation type="submission" date="2024-04" db="EMBL/GenBank/DDBJ databases">
        <title>Luteolibacter sp. isolated from soil.</title>
        <authorList>
            <person name="An J."/>
        </authorList>
    </citation>
    <scope>NUCLEOTIDE SEQUENCE [LARGE SCALE GENOMIC DNA]</scope>
    <source>
        <strain evidence="2 3">Y139</strain>
    </source>
</reference>